<sequence length="166" mass="19000">MPSFPPRADQARIAELVRAYLAADYRWELAGDWRNLRIGEPAPELEREFPDVRHFGLLSAWDPYSIPRPEPVNRKADDLLEKDILDSGLRFRAAFSSATNRTWREPSWLVMDMPVAEFDALSRRYGQLATLYWAAGERVRLRVDAAKPAGFGSDDAIDWLPPDARD</sequence>
<proteinExistence type="predicted"/>
<evidence type="ECO:0000313" key="2">
    <source>
        <dbReference type="Proteomes" id="UP001597110"/>
    </source>
</evidence>
<name>A0ABW2YH47_9GAMM</name>
<dbReference type="Proteomes" id="UP001597110">
    <property type="component" value="Unassembled WGS sequence"/>
</dbReference>
<dbReference type="Pfam" id="PF11697">
    <property type="entry name" value="DUF3293"/>
    <property type="match status" value="1"/>
</dbReference>
<dbReference type="EMBL" id="JBHTIF010000007">
    <property type="protein sequence ID" value="MFD0727687.1"/>
    <property type="molecule type" value="Genomic_DNA"/>
</dbReference>
<organism evidence="1 2">
    <name type="scientific">Lysobacter brunescens</name>
    <dbReference type="NCBI Taxonomy" id="262323"/>
    <lineage>
        <taxon>Bacteria</taxon>
        <taxon>Pseudomonadati</taxon>
        <taxon>Pseudomonadota</taxon>
        <taxon>Gammaproteobacteria</taxon>
        <taxon>Lysobacterales</taxon>
        <taxon>Lysobacteraceae</taxon>
        <taxon>Lysobacter</taxon>
    </lineage>
</organism>
<keyword evidence="2" id="KW-1185">Reference proteome</keyword>
<dbReference type="RefSeq" id="WP_386826562.1">
    <property type="nucleotide sequence ID" value="NZ_JBHTIF010000007.1"/>
</dbReference>
<dbReference type="InterPro" id="IPR021710">
    <property type="entry name" value="DUF3293"/>
</dbReference>
<gene>
    <name evidence="1" type="ORF">ACFQ0E_19005</name>
</gene>
<comment type="caution">
    <text evidence="1">The sequence shown here is derived from an EMBL/GenBank/DDBJ whole genome shotgun (WGS) entry which is preliminary data.</text>
</comment>
<reference evidence="2" key="1">
    <citation type="journal article" date="2019" name="Int. J. Syst. Evol. Microbiol.">
        <title>The Global Catalogue of Microorganisms (GCM) 10K type strain sequencing project: providing services to taxonomists for standard genome sequencing and annotation.</title>
        <authorList>
            <consortium name="The Broad Institute Genomics Platform"/>
            <consortium name="The Broad Institute Genome Sequencing Center for Infectious Disease"/>
            <person name="Wu L."/>
            <person name="Ma J."/>
        </authorList>
    </citation>
    <scope>NUCLEOTIDE SEQUENCE [LARGE SCALE GENOMIC DNA]</scope>
    <source>
        <strain evidence="2">CCUG 55585</strain>
    </source>
</reference>
<evidence type="ECO:0000313" key="1">
    <source>
        <dbReference type="EMBL" id="MFD0727687.1"/>
    </source>
</evidence>
<accession>A0ABW2YH47</accession>
<protein>
    <submittedName>
        <fullName evidence="1">DUF3293 domain-containing protein</fullName>
    </submittedName>
</protein>